<dbReference type="EMBL" id="JAELUQ010000012">
    <property type="protein sequence ID" value="KAG7404840.1"/>
    <property type="molecule type" value="Genomic_DNA"/>
</dbReference>
<proteinExistence type="predicted"/>
<dbReference type="AlphaFoldDB" id="A0A8J5TNC4"/>
<comment type="caution">
    <text evidence="1">The sequence shown here is derived from an EMBL/GenBank/DDBJ whole genome shotgun (WGS) entry which is preliminary data.</text>
</comment>
<gene>
    <name evidence="1" type="ORF">Forpe1208_v014988</name>
</gene>
<accession>A0A8J5TNC4</accession>
<evidence type="ECO:0000313" key="2">
    <source>
        <dbReference type="Proteomes" id="UP000694050"/>
    </source>
</evidence>
<evidence type="ECO:0000313" key="1">
    <source>
        <dbReference type="EMBL" id="KAG7404840.1"/>
    </source>
</evidence>
<sequence>MGSTPATNRALYADEDGKIVVRQGFNPADTKIIDFFGLKNYVIRTEFCGEVLESETLASSVHANEPR</sequence>
<reference evidence="1" key="1">
    <citation type="submission" date="2021-04" db="EMBL/GenBank/DDBJ databases">
        <title>First draft genome resource for Brassicaceae pathogens Fusarium oxysporum f. sp. raphani and Fusarium oxysporum f. sp. rapae.</title>
        <authorList>
            <person name="Asai S."/>
        </authorList>
    </citation>
    <scope>NUCLEOTIDE SEQUENCE</scope>
    <source>
        <strain evidence="1">Tf1208</strain>
    </source>
</reference>
<dbReference type="Proteomes" id="UP000694050">
    <property type="component" value="Unassembled WGS sequence"/>
</dbReference>
<organism evidence="1 2">
    <name type="scientific">Fusarium oxysporum f. sp. rapae</name>
    <dbReference type="NCBI Taxonomy" id="485398"/>
    <lineage>
        <taxon>Eukaryota</taxon>
        <taxon>Fungi</taxon>
        <taxon>Dikarya</taxon>
        <taxon>Ascomycota</taxon>
        <taxon>Pezizomycotina</taxon>
        <taxon>Sordariomycetes</taxon>
        <taxon>Hypocreomycetidae</taxon>
        <taxon>Hypocreales</taxon>
        <taxon>Nectriaceae</taxon>
        <taxon>Fusarium</taxon>
        <taxon>Fusarium oxysporum species complex</taxon>
    </lineage>
</organism>
<name>A0A8J5TNC4_FUSOX</name>
<protein>
    <submittedName>
        <fullName evidence="1">Uncharacterized protein</fullName>
    </submittedName>
</protein>